<keyword evidence="3" id="KW-1185">Reference proteome</keyword>
<dbReference type="EMBL" id="JAGFOA010000001">
    <property type="protein sequence ID" value="MBO3662037.1"/>
    <property type="molecule type" value="Genomic_DNA"/>
</dbReference>
<dbReference type="Proteomes" id="UP000680132">
    <property type="component" value="Unassembled WGS sequence"/>
</dbReference>
<feature type="transmembrane region" description="Helical" evidence="1">
    <location>
        <begin position="404"/>
        <end position="423"/>
    </location>
</feature>
<evidence type="ECO:0000313" key="2">
    <source>
        <dbReference type="EMBL" id="MBO3662037.1"/>
    </source>
</evidence>
<dbReference type="PANTHER" id="PTHR37422:SF13">
    <property type="entry name" value="LIPOPOLYSACCHARIDE BIOSYNTHESIS PROTEIN PA4999-RELATED"/>
    <property type="match status" value="1"/>
</dbReference>
<keyword evidence="1" id="KW-1133">Transmembrane helix</keyword>
<evidence type="ECO:0000313" key="3">
    <source>
        <dbReference type="Proteomes" id="UP000680132"/>
    </source>
</evidence>
<keyword evidence="1" id="KW-0812">Transmembrane</keyword>
<protein>
    <submittedName>
        <fullName evidence="2">O-antigen ligase family protein</fullName>
    </submittedName>
</protein>
<feature type="transmembrane region" description="Helical" evidence="1">
    <location>
        <begin position="195"/>
        <end position="215"/>
    </location>
</feature>
<name>A0A939QI00_9MICO</name>
<feature type="transmembrane region" description="Helical" evidence="1">
    <location>
        <begin position="49"/>
        <end position="71"/>
    </location>
</feature>
<feature type="transmembrane region" description="Helical" evidence="1">
    <location>
        <begin position="275"/>
        <end position="294"/>
    </location>
</feature>
<reference evidence="2" key="1">
    <citation type="submission" date="2021-03" db="EMBL/GenBank/DDBJ databases">
        <title>Microbacterium sp. nov., a novel actinobacterium isolated from cow dung.</title>
        <authorList>
            <person name="Zhang L."/>
        </authorList>
    </citation>
    <scope>NUCLEOTIDE SEQUENCE</scope>
    <source>
        <strain evidence="2">NEAU-LLB</strain>
    </source>
</reference>
<feature type="transmembrane region" description="Helical" evidence="1">
    <location>
        <begin position="222"/>
        <end position="239"/>
    </location>
</feature>
<feature type="transmembrane region" description="Helical" evidence="1">
    <location>
        <begin position="25"/>
        <end position="43"/>
    </location>
</feature>
<dbReference type="GO" id="GO:0016020">
    <property type="term" value="C:membrane"/>
    <property type="evidence" value="ECO:0007669"/>
    <property type="project" value="UniProtKB-SubCell"/>
</dbReference>
<feature type="transmembrane region" description="Helical" evidence="1">
    <location>
        <begin position="429"/>
        <end position="450"/>
    </location>
</feature>
<feature type="transmembrane region" description="Helical" evidence="1">
    <location>
        <begin position="107"/>
        <end position="126"/>
    </location>
</feature>
<evidence type="ECO:0000256" key="1">
    <source>
        <dbReference type="SAM" id="Phobius"/>
    </source>
</evidence>
<keyword evidence="1" id="KW-0472">Membrane</keyword>
<keyword evidence="2" id="KW-0436">Ligase</keyword>
<feature type="transmembrane region" description="Helical" evidence="1">
    <location>
        <begin position="363"/>
        <end position="384"/>
    </location>
</feature>
<organism evidence="2 3">
    <name type="scientific">Microbacterium stercoris</name>
    <dbReference type="NCBI Taxonomy" id="2820289"/>
    <lineage>
        <taxon>Bacteria</taxon>
        <taxon>Bacillati</taxon>
        <taxon>Actinomycetota</taxon>
        <taxon>Actinomycetes</taxon>
        <taxon>Micrococcales</taxon>
        <taxon>Microbacteriaceae</taxon>
        <taxon>Microbacterium</taxon>
    </lineage>
</organism>
<dbReference type="RefSeq" id="WP_208499439.1">
    <property type="nucleotide sequence ID" value="NZ_JAGFOA010000001.1"/>
</dbReference>
<dbReference type="GO" id="GO:0016874">
    <property type="term" value="F:ligase activity"/>
    <property type="evidence" value="ECO:0007669"/>
    <property type="project" value="UniProtKB-KW"/>
</dbReference>
<sequence length="464" mass="51356">MAQITRYTAHTPPAAPEREATSHQLLRVWAAFALFSGMAHAFWWNLLGLAGGAVVLAVTTLGAIAFWIPVIRRNGLRWRRLPWTALAYVAWGLVSLIWSAWPGATLLTWPLLAGCTLQALFFAHTLTWAEIVRALDVALKWVMGLSIAIELWVALIRRAPLLPNFVDPPADPDPQWYWVRGNLFEGIVGERIQGIVGNANYLGILCVLAIAVFAVRYASRPPYAPVQIVWIVLTAILFVRAGSATALVCAAGATAVLVTVLLMRRARTAGDRRRLYLLFVGVGAIALALALVLWDRVLPLLGREATLTDRDRIWTAVWERAVTHPVHGNGFSSPWVPMDPAFDGWIVDHGISVFHAHNMWLDAFLQLGRVGVLLLGLAYAALTWRSWFFAVDRPRWDLQADRPFSPLSLLAPLLAAMLLLQGLTESGPIMLWGWTLAVLFSFKIKLAPIVGHDGDQPALRTPRR</sequence>
<gene>
    <name evidence="2" type="ORF">J5V96_00770</name>
</gene>
<dbReference type="InterPro" id="IPR051533">
    <property type="entry name" value="WaaL-like"/>
</dbReference>
<comment type="caution">
    <text evidence="2">The sequence shown here is derived from an EMBL/GenBank/DDBJ whole genome shotgun (WGS) entry which is preliminary data.</text>
</comment>
<accession>A0A939QI00</accession>
<feature type="transmembrane region" description="Helical" evidence="1">
    <location>
        <begin position="83"/>
        <end position="101"/>
    </location>
</feature>
<dbReference type="AlphaFoldDB" id="A0A939QI00"/>
<dbReference type="PANTHER" id="PTHR37422">
    <property type="entry name" value="TEICHURONIC ACID BIOSYNTHESIS PROTEIN TUAE"/>
    <property type="match status" value="1"/>
</dbReference>
<proteinExistence type="predicted"/>